<dbReference type="InterPro" id="IPR036962">
    <property type="entry name" value="Glyco_hydro_3_N_sf"/>
</dbReference>
<organism evidence="4 5">
    <name type="scientific">Candidatus Fimenecus excrementigallinarum</name>
    <dbReference type="NCBI Taxonomy" id="2840816"/>
    <lineage>
        <taxon>Bacteria</taxon>
        <taxon>Bacillati</taxon>
        <taxon>Bacillota</taxon>
        <taxon>Clostridia</taxon>
        <taxon>Candidatus Fimenecus</taxon>
    </lineage>
</organism>
<dbReference type="InterPro" id="IPR002772">
    <property type="entry name" value="Glyco_hydro_3_C"/>
</dbReference>
<dbReference type="InterPro" id="IPR036881">
    <property type="entry name" value="Glyco_hydro_3_C_sf"/>
</dbReference>
<gene>
    <name evidence="4" type="ORF">IAC53_05705</name>
</gene>
<protein>
    <submittedName>
        <fullName evidence="4">Glycoside hydrolase family 3 C-terminal domain-containing protein</fullName>
    </submittedName>
</protein>
<proteinExistence type="inferred from homology"/>
<dbReference type="GO" id="GO:0004553">
    <property type="term" value="F:hydrolase activity, hydrolyzing O-glycosyl compounds"/>
    <property type="evidence" value="ECO:0007669"/>
    <property type="project" value="InterPro"/>
</dbReference>
<comment type="caution">
    <text evidence="4">The sequence shown here is derived from an EMBL/GenBank/DDBJ whole genome shotgun (WGS) entry which is preliminary data.</text>
</comment>
<dbReference type="Proteomes" id="UP000824071">
    <property type="component" value="Unassembled WGS sequence"/>
</dbReference>
<dbReference type="EMBL" id="DVMW01000033">
    <property type="protein sequence ID" value="HIU36078.1"/>
    <property type="molecule type" value="Genomic_DNA"/>
</dbReference>
<dbReference type="InterPro" id="IPR050288">
    <property type="entry name" value="Cellulose_deg_GH3"/>
</dbReference>
<evidence type="ECO:0000313" key="5">
    <source>
        <dbReference type="Proteomes" id="UP000824071"/>
    </source>
</evidence>
<evidence type="ECO:0000259" key="3">
    <source>
        <dbReference type="SMART" id="SM01217"/>
    </source>
</evidence>
<dbReference type="InterPro" id="IPR017853">
    <property type="entry name" value="GH"/>
</dbReference>
<dbReference type="Pfam" id="PF14310">
    <property type="entry name" value="Fn3-like"/>
    <property type="match status" value="1"/>
</dbReference>
<reference evidence="4" key="1">
    <citation type="submission" date="2020-10" db="EMBL/GenBank/DDBJ databases">
        <authorList>
            <person name="Gilroy R."/>
        </authorList>
    </citation>
    <scope>NUCLEOTIDE SEQUENCE</scope>
    <source>
        <strain evidence="4">ChiGjej1B1-19959</strain>
    </source>
</reference>
<dbReference type="SUPFAM" id="SSF52279">
    <property type="entry name" value="Beta-D-glucan exohydrolase, C-terminal domain"/>
    <property type="match status" value="1"/>
</dbReference>
<evidence type="ECO:0000256" key="1">
    <source>
        <dbReference type="ARBA" id="ARBA00005336"/>
    </source>
</evidence>
<reference evidence="4" key="2">
    <citation type="journal article" date="2021" name="PeerJ">
        <title>Extensive microbial diversity within the chicken gut microbiome revealed by metagenomics and culture.</title>
        <authorList>
            <person name="Gilroy R."/>
            <person name="Ravi A."/>
            <person name="Getino M."/>
            <person name="Pursley I."/>
            <person name="Horton D.L."/>
            <person name="Alikhan N.F."/>
            <person name="Baker D."/>
            <person name="Gharbi K."/>
            <person name="Hall N."/>
            <person name="Watson M."/>
            <person name="Adriaenssens E.M."/>
            <person name="Foster-Nyarko E."/>
            <person name="Jarju S."/>
            <person name="Secka A."/>
            <person name="Antonio M."/>
            <person name="Oren A."/>
            <person name="Chaudhuri R.R."/>
            <person name="La Ragione R."/>
            <person name="Hildebrand F."/>
            <person name="Pallen M.J."/>
        </authorList>
    </citation>
    <scope>NUCLEOTIDE SEQUENCE</scope>
    <source>
        <strain evidence="4">ChiGjej1B1-19959</strain>
    </source>
</reference>
<dbReference type="Gene3D" id="3.20.20.300">
    <property type="entry name" value="Glycoside hydrolase, family 3, N-terminal domain"/>
    <property type="match status" value="1"/>
</dbReference>
<dbReference type="AlphaFoldDB" id="A0A9D1IFM3"/>
<dbReference type="Gene3D" id="2.60.40.10">
    <property type="entry name" value="Immunoglobulins"/>
    <property type="match status" value="1"/>
</dbReference>
<dbReference type="InterPro" id="IPR026891">
    <property type="entry name" value="Fn3-like"/>
</dbReference>
<dbReference type="Pfam" id="PF00933">
    <property type="entry name" value="Glyco_hydro_3"/>
    <property type="match status" value="1"/>
</dbReference>
<dbReference type="InterPro" id="IPR013783">
    <property type="entry name" value="Ig-like_fold"/>
</dbReference>
<name>A0A9D1IFM3_9FIRM</name>
<dbReference type="SMART" id="SM01217">
    <property type="entry name" value="Fn3_like"/>
    <property type="match status" value="1"/>
</dbReference>
<evidence type="ECO:0000313" key="4">
    <source>
        <dbReference type="EMBL" id="HIU36078.1"/>
    </source>
</evidence>
<sequence length="816" mass="88727">MDIKQKATAAVGKVVSLFSSVSQEETARSRAEKQVTPGAPELLRRAAAEGAVLLKNENILPLAAGSRVSVFGRGQTAWFYTGYGSGGDVNKPYGVDLIAGLRACPTLTLNETLAAAYQAWSDAHPIDHGFWAHWPRYYPDMPVAELDVRAAAQTSDCAVVVIGRSSGEDRENALEKGSYYLTDAERELLDAVTAQFDKVVVLLNIGSMIDLNFLDEFSGKIGAALLLWQGGMESGSAAADLLCGAVCPCGRLADTAAVGYGQCPSSANFGAPDFNAYEEDIFVGYRWFETFQPNAVLYPFGYGLSYTTFSVKFRKMTETPTGFTLSCTVKNTGKTYAGKNAVAVYLEKPNGVLGNPSRILAGFAKTGLLEPGKQQTLDIFVDRDRLTSYDESGATGCAHAYVVEAGTYAFYLGGSVREAEKVAEYRQEATAATAWLREACAPQADFSVYRAAEKNGVRYPVKVPVRKGKNDLKRRILHSLPAAVPVTGDVGLKLADVRDGKAALDAFVAQLSTTELEAISRGDYTMNSPLGAPGNAGALGGVLESLRQKGVPPVITTDGPSGIRLEACCSLLPIGTLLACSFDTALVEEVYALIGREMRARGSDVLLGPGMNIHRDPLCGRNFEYYSEDPYLTGKMAAACVRGVQSAGVSACPKHFACNDQEYRRTQNDSRLSERALREIYLKGFEICVKETRPQCIMTSYNKVNGVYSHYNYDLCTTVLRGEWGYEGLVMTDWWMRKRRSPEFPAMRDNAYRVRAQVDVLMPGGDRGGRRKSDGTLLATYEKPEGMTLGEMQRTAKNVLRLCLQSPALERLENKD</sequence>
<comment type="similarity">
    <text evidence="1">Belongs to the glycosyl hydrolase 3 family.</text>
</comment>
<accession>A0A9D1IFM3</accession>
<dbReference type="PANTHER" id="PTHR42715:SF10">
    <property type="entry name" value="BETA-GLUCOSIDASE"/>
    <property type="match status" value="1"/>
</dbReference>
<feature type="domain" description="Fibronectin type III-like" evidence="3">
    <location>
        <begin position="340"/>
        <end position="416"/>
    </location>
</feature>
<keyword evidence="2 4" id="KW-0378">Hydrolase</keyword>
<dbReference type="Pfam" id="PF01915">
    <property type="entry name" value="Glyco_hydro_3_C"/>
    <property type="match status" value="1"/>
</dbReference>
<dbReference type="SUPFAM" id="SSF51445">
    <property type="entry name" value="(Trans)glycosidases"/>
    <property type="match status" value="1"/>
</dbReference>
<dbReference type="Gene3D" id="3.40.50.1700">
    <property type="entry name" value="Glycoside hydrolase family 3 C-terminal domain"/>
    <property type="match status" value="1"/>
</dbReference>
<dbReference type="PANTHER" id="PTHR42715">
    <property type="entry name" value="BETA-GLUCOSIDASE"/>
    <property type="match status" value="1"/>
</dbReference>
<dbReference type="GO" id="GO:0005975">
    <property type="term" value="P:carbohydrate metabolic process"/>
    <property type="evidence" value="ECO:0007669"/>
    <property type="project" value="InterPro"/>
</dbReference>
<dbReference type="PRINTS" id="PR00133">
    <property type="entry name" value="GLHYDRLASE3"/>
</dbReference>
<dbReference type="InterPro" id="IPR001764">
    <property type="entry name" value="Glyco_hydro_3_N"/>
</dbReference>
<evidence type="ECO:0000256" key="2">
    <source>
        <dbReference type="ARBA" id="ARBA00022801"/>
    </source>
</evidence>